<sequence>MEPAVRHSVVAVGSLYEQAYRLRDLTTLPPDGKIVLSHYNAAIRHLKTMKNESLVLLVCILFVCIEFLRDQRTAAIEHCQHGISILKRVEESFPWAKEYLSPLFRRLSVLPYFFSVGDFSRDKLLCLDDSIPSFSTLSDAQFYLDGVVGRTVRLIRRGDVYRLGSMRHKPVSPDLIAEQDLTRALLDKWHSSFVQLVSKSPESGPARIHRYNMLMRYLICYVWAETPFEFHHTSYDRYLDIFRSIVDTADVIQSSGYCQTPIKFTFEMGFIPTLYFVVTRCRCLNTRLRALSQMKRLGATKENMWEVVTMFASAKRIVEIEHGAVLTDDGQLCSEPSCPGLPPDEIRIRDTSTEPQPLVQTVDGVERAGRMGGFFMRAADDSIYIRSEFLPLPSWA</sequence>
<dbReference type="Proteomes" id="UP001153334">
    <property type="component" value="Unassembled WGS sequence"/>
</dbReference>
<proteinExistence type="predicted"/>
<evidence type="ECO:0000313" key="1">
    <source>
        <dbReference type="EMBL" id="KAJ8104836.1"/>
    </source>
</evidence>
<comment type="caution">
    <text evidence="1">The sequence shown here is derived from an EMBL/GenBank/DDBJ whole genome shotgun (WGS) entry which is preliminary data.</text>
</comment>
<accession>A0ACC2HQL9</accession>
<protein>
    <submittedName>
        <fullName evidence="1">Uncharacterized protein</fullName>
    </submittedName>
</protein>
<gene>
    <name evidence="1" type="ORF">ONZ43_g7668</name>
</gene>
<dbReference type="EMBL" id="JAPESX010003498">
    <property type="protein sequence ID" value="KAJ8104836.1"/>
    <property type="molecule type" value="Genomic_DNA"/>
</dbReference>
<name>A0ACC2HQL9_9PEZI</name>
<evidence type="ECO:0000313" key="2">
    <source>
        <dbReference type="Proteomes" id="UP001153334"/>
    </source>
</evidence>
<organism evidence="1 2">
    <name type="scientific">Nemania bipapillata</name>
    <dbReference type="NCBI Taxonomy" id="110536"/>
    <lineage>
        <taxon>Eukaryota</taxon>
        <taxon>Fungi</taxon>
        <taxon>Dikarya</taxon>
        <taxon>Ascomycota</taxon>
        <taxon>Pezizomycotina</taxon>
        <taxon>Sordariomycetes</taxon>
        <taxon>Xylariomycetidae</taxon>
        <taxon>Xylariales</taxon>
        <taxon>Xylariaceae</taxon>
        <taxon>Nemania</taxon>
    </lineage>
</organism>
<reference evidence="1" key="1">
    <citation type="submission" date="2022-11" db="EMBL/GenBank/DDBJ databases">
        <title>Genome Sequence of Nemania bipapillata.</title>
        <authorList>
            <person name="Buettner E."/>
        </authorList>
    </citation>
    <scope>NUCLEOTIDE SEQUENCE</scope>
    <source>
        <strain evidence="1">CP14</strain>
    </source>
</reference>
<keyword evidence="2" id="KW-1185">Reference proteome</keyword>